<feature type="transmembrane region" description="Helical" evidence="2">
    <location>
        <begin position="143"/>
        <end position="165"/>
    </location>
</feature>
<proteinExistence type="predicted"/>
<gene>
    <name evidence="3" type="ORF">SP6_62_00170</name>
</gene>
<dbReference type="GeneID" id="78529531"/>
<feature type="transmembrane region" description="Helical" evidence="2">
    <location>
        <begin position="113"/>
        <end position="137"/>
    </location>
</feature>
<dbReference type="Proteomes" id="UP000032025">
    <property type="component" value="Unassembled WGS sequence"/>
</dbReference>
<keyword evidence="2" id="KW-0812">Transmembrane</keyword>
<accession>A0A0C9M5R9</accession>
<sequence>MRLFERIAIWFEDRTMPDNPGIGSDGMDINPATGLPTIAGAETPDVAGNPYGSTRPNDCQCDWQHDDRRDSGAHNHFQHNDSWSASSHGPCVAKHIPVADRLVARWEVSQLSIIPYGISLMAVLPMLIATIGIAKVIGTRPLVLGQGMVILWIMLLGTEIGRILWTLKHRYASPRWLRAVHAVVGDDLAVRALAELMRQHRYEPNYVLVRSDMTIAVQQERARRKEAALRAEGVQVMEKPEPALGSEPGDGDSRIGEEQRAWARQRRAAERILVAAEPVTGSIYSSSH</sequence>
<dbReference type="AlphaFoldDB" id="A0A0C9M5R9"/>
<keyword evidence="2" id="KW-0472">Membrane</keyword>
<comment type="caution">
    <text evidence="3">The sequence shown here is derived from an EMBL/GenBank/DDBJ whole genome shotgun (WGS) entry which is preliminary data.</text>
</comment>
<reference evidence="3 4" key="1">
    <citation type="submission" date="2014-08" db="EMBL/GenBank/DDBJ databases">
        <title>Whole genome shotgun sequence of Sphingomonas paucimobilis NBRC 13935.</title>
        <authorList>
            <person name="Hosoyama A."/>
            <person name="Hashimoto M."/>
            <person name="Hosoyama Y."/>
            <person name="Noguchi M."/>
            <person name="Uohara A."/>
            <person name="Ohji S."/>
            <person name="Katano-Makiyama Y."/>
            <person name="Ichikawa N."/>
            <person name="Kimura A."/>
            <person name="Yamazoe A."/>
            <person name="Fujita N."/>
        </authorList>
    </citation>
    <scope>NUCLEOTIDE SEQUENCE [LARGE SCALE GENOMIC DNA]</scope>
    <source>
        <strain evidence="3 4">NBRC 13935</strain>
    </source>
</reference>
<evidence type="ECO:0000313" key="4">
    <source>
        <dbReference type="Proteomes" id="UP000032025"/>
    </source>
</evidence>
<dbReference type="EMBL" id="BBJS01000062">
    <property type="protein sequence ID" value="GAN15640.1"/>
    <property type="molecule type" value="Genomic_DNA"/>
</dbReference>
<keyword evidence="4" id="KW-1185">Reference proteome</keyword>
<evidence type="ECO:0000256" key="1">
    <source>
        <dbReference type="SAM" id="MobiDB-lite"/>
    </source>
</evidence>
<keyword evidence="2" id="KW-1133">Transmembrane helix</keyword>
<protein>
    <submittedName>
        <fullName evidence="3">DNA, contig: SP662</fullName>
    </submittedName>
</protein>
<feature type="region of interest" description="Disordered" evidence="1">
    <location>
        <begin position="238"/>
        <end position="259"/>
    </location>
</feature>
<dbReference type="RefSeq" id="WP_042469456.1">
    <property type="nucleotide sequence ID" value="NZ_BBJS01000062.1"/>
</dbReference>
<evidence type="ECO:0000256" key="2">
    <source>
        <dbReference type="SAM" id="Phobius"/>
    </source>
</evidence>
<evidence type="ECO:0000313" key="3">
    <source>
        <dbReference type="EMBL" id="GAN15640.1"/>
    </source>
</evidence>
<name>A0A0C9M5R9_SPHPI</name>
<organism evidence="3 4">
    <name type="scientific">Sphingomonas paucimobilis NBRC 13935</name>
    <dbReference type="NCBI Taxonomy" id="1219050"/>
    <lineage>
        <taxon>Bacteria</taxon>
        <taxon>Pseudomonadati</taxon>
        <taxon>Pseudomonadota</taxon>
        <taxon>Alphaproteobacteria</taxon>
        <taxon>Sphingomonadales</taxon>
        <taxon>Sphingomonadaceae</taxon>
        <taxon>Sphingomonas</taxon>
    </lineage>
</organism>